<dbReference type="PANTHER" id="PTHR40055">
    <property type="entry name" value="TRANSCRIPTIONAL REGULATOR YGIV-RELATED"/>
    <property type="match status" value="1"/>
</dbReference>
<evidence type="ECO:0000313" key="6">
    <source>
        <dbReference type="Proteomes" id="UP000242849"/>
    </source>
</evidence>
<evidence type="ECO:0000256" key="1">
    <source>
        <dbReference type="ARBA" id="ARBA00023015"/>
    </source>
</evidence>
<protein>
    <submittedName>
        <fullName evidence="5">AraC family transcriptional regulator</fullName>
    </submittedName>
</protein>
<organism evidence="5 6">
    <name type="scientific">Pseudomonas anguilliseptica</name>
    <dbReference type="NCBI Taxonomy" id="53406"/>
    <lineage>
        <taxon>Bacteria</taxon>
        <taxon>Pseudomonadati</taxon>
        <taxon>Pseudomonadota</taxon>
        <taxon>Gammaproteobacteria</taxon>
        <taxon>Pseudomonadales</taxon>
        <taxon>Pseudomonadaceae</taxon>
        <taxon>Pseudomonas</taxon>
    </lineage>
</organism>
<dbReference type="Gene3D" id="3.20.80.10">
    <property type="entry name" value="Regulatory factor, effector binding domain"/>
    <property type="match status" value="1"/>
</dbReference>
<dbReference type="InterPro" id="IPR011256">
    <property type="entry name" value="Reg_factor_effector_dom_sf"/>
</dbReference>
<dbReference type="InterPro" id="IPR050908">
    <property type="entry name" value="SmbC-like"/>
</dbReference>
<dbReference type="Pfam" id="PF12833">
    <property type="entry name" value="HTH_18"/>
    <property type="match status" value="1"/>
</dbReference>
<dbReference type="SUPFAM" id="SSF46689">
    <property type="entry name" value="Homeodomain-like"/>
    <property type="match status" value="2"/>
</dbReference>
<evidence type="ECO:0000313" key="5">
    <source>
        <dbReference type="EMBL" id="SED04563.1"/>
    </source>
</evidence>
<dbReference type="STRING" id="53406.SAMN05421553_1927"/>
<gene>
    <name evidence="5" type="ORF">SAMN05421553_1927</name>
</gene>
<dbReference type="SUPFAM" id="SSF55136">
    <property type="entry name" value="Probable bacterial effector-binding domain"/>
    <property type="match status" value="1"/>
</dbReference>
<dbReference type="AlphaFoldDB" id="A0A1H4XG09"/>
<keyword evidence="1" id="KW-0805">Transcription regulation</keyword>
<dbReference type="InterPro" id="IPR009057">
    <property type="entry name" value="Homeodomain-like_sf"/>
</dbReference>
<evidence type="ECO:0000256" key="2">
    <source>
        <dbReference type="ARBA" id="ARBA00023125"/>
    </source>
</evidence>
<dbReference type="Pfam" id="PF06445">
    <property type="entry name" value="GyrI-like"/>
    <property type="match status" value="1"/>
</dbReference>
<dbReference type="InterPro" id="IPR018062">
    <property type="entry name" value="HTH_AraC-typ_CS"/>
</dbReference>
<name>A0A1H4XG09_PSEAG</name>
<evidence type="ECO:0000259" key="4">
    <source>
        <dbReference type="PROSITE" id="PS01124"/>
    </source>
</evidence>
<dbReference type="Gene3D" id="1.10.10.60">
    <property type="entry name" value="Homeodomain-like"/>
    <property type="match status" value="2"/>
</dbReference>
<feature type="domain" description="HTH araC/xylS-type" evidence="4">
    <location>
        <begin position="14"/>
        <end position="112"/>
    </location>
</feature>
<dbReference type="SMART" id="SM00871">
    <property type="entry name" value="AraC_E_bind"/>
    <property type="match status" value="1"/>
</dbReference>
<dbReference type="SMART" id="SM00342">
    <property type="entry name" value="HTH_ARAC"/>
    <property type="match status" value="1"/>
</dbReference>
<dbReference type="GO" id="GO:0009893">
    <property type="term" value="P:positive regulation of metabolic process"/>
    <property type="evidence" value="ECO:0007669"/>
    <property type="project" value="UniProtKB-ARBA"/>
</dbReference>
<dbReference type="EMBL" id="FNSC01000001">
    <property type="protein sequence ID" value="SED04563.1"/>
    <property type="molecule type" value="Genomic_DNA"/>
</dbReference>
<dbReference type="RefSeq" id="WP_090379635.1">
    <property type="nucleotide sequence ID" value="NZ_FNSC01000001.1"/>
</dbReference>
<dbReference type="InterPro" id="IPR020449">
    <property type="entry name" value="Tscrpt_reg_AraC-type_HTH"/>
</dbReference>
<dbReference type="InterPro" id="IPR010499">
    <property type="entry name" value="AraC_E-bd"/>
</dbReference>
<proteinExistence type="predicted"/>
<dbReference type="PRINTS" id="PR00032">
    <property type="entry name" value="HTHARAC"/>
</dbReference>
<accession>A0A1H4XG09</accession>
<dbReference type="GO" id="GO:0043565">
    <property type="term" value="F:sequence-specific DNA binding"/>
    <property type="evidence" value="ECO:0007669"/>
    <property type="project" value="InterPro"/>
</dbReference>
<dbReference type="InterPro" id="IPR018060">
    <property type="entry name" value="HTH_AraC"/>
</dbReference>
<dbReference type="PANTHER" id="PTHR40055:SF1">
    <property type="entry name" value="TRANSCRIPTIONAL REGULATOR YGIV-RELATED"/>
    <property type="match status" value="1"/>
</dbReference>
<keyword evidence="3" id="KW-0804">Transcription</keyword>
<dbReference type="PROSITE" id="PS00041">
    <property type="entry name" value="HTH_ARAC_FAMILY_1"/>
    <property type="match status" value="1"/>
</dbReference>
<dbReference type="InterPro" id="IPR029442">
    <property type="entry name" value="GyrI-like"/>
</dbReference>
<evidence type="ECO:0000256" key="3">
    <source>
        <dbReference type="ARBA" id="ARBA00023163"/>
    </source>
</evidence>
<keyword evidence="6" id="KW-1185">Reference proteome</keyword>
<dbReference type="GO" id="GO:0003700">
    <property type="term" value="F:DNA-binding transcription factor activity"/>
    <property type="evidence" value="ECO:0007669"/>
    <property type="project" value="InterPro"/>
</dbReference>
<keyword evidence="2" id="KW-0238">DNA-binding</keyword>
<dbReference type="Proteomes" id="UP000242849">
    <property type="component" value="Unassembled WGS sequence"/>
</dbReference>
<dbReference type="OrthoDB" id="282744at2"/>
<dbReference type="PROSITE" id="PS01124">
    <property type="entry name" value="HTH_ARAC_FAMILY_2"/>
    <property type="match status" value="1"/>
</dbReference>
<sequence>MKVVTRQRYAVALQQVLDWLLAHLDEPMDFYRLADEACLSPFHFHRVYRGLTGETPQDTQRRMRLHRAAVALCGSSQGIARLARTAGYGSVQAFSRAFREAYGEAPTAYRARTQAVAPLTFPPFQEHTNMYQVEIRTLSPQSVAAMAHCGNYQAIGETFERLNAWAAGQGLAVAQSRSFGIYYDDPLSQPVASLRADACIEAPENLMLSAPLRRLQTPGGRCAVLEFVGPYAELDQAYHWLYSQWLPNSGEQPGEAPCFEEYLNDVRSVPPAQLRTAICIPLAG</sequence>
<reference evidence="6" key="1">
    <citation type="submission" date="2016-10" db="EMBL/GenBank/DDBJ databases">
        <authorList>
            <person name="Varghese N."/>
            <person name="Submissions S."/>
        </authorList>
    </citation>
    <scope>NUCLEOTIDE SEQUENCE [LARGE SCALE GENOMIC DNA]</scope>
    <source>
        <strain evidence="6">DSM 12111</strain>
    </source>
</reference>